<dbReference type="UniPathway" id="UPA00241"/>
<dbReference type="EMBL" id="CP029289">
    <property type="protein sequence ID" value="AWR93344.1"/>
    <property type="molecule type" value="Genomic_DNA"/>
</dbReference>
<feature type="binding site" evidence="6 9">
    <location>
        <position position="44"/>
    </location>
    <ligand>
        <name>Mg(2+)</name>
        <dbReference type="ChEBI" id="CHEBI:18420"/>
    </ligand>
</feature>
<dbReference type="InterPro" id="IPR015813">
    <property type="entry name" value="Pyrv/PenolPyrv_kinase-like_dom"/>
</dbReference>
<dbReference type="GO" id="GO:0032259">
    <property type="term" value="P:methylation"/>
    <property type="evidence" value="ECO:0007669"/>
    <property type="project" value="UniProtKB-KW"/>
</dbReference>
<dbReference type="Pfam" id="PF02548">
    <property type="entry name" value="Pantoate_transf"/>
    <property type="match status" value="1"/>
</dbReference>
<protein>
    <recommendedName>
        <fullName evidence="6">3-methyl-2-oxobutanoate hydroxymethyltransferase</fullName>
        <ecNumber evidence="6">2.1.2.11</ecNumber>
    </recommendedName>
    <alternativeName>
        <fullName evidence="6">Ketopantoate hydroxymethyltransferase</fullName>
        <shortName evidence="6">KPHMT</shortName>
    </alternativeName>
</protein>
<dbReference type="KEGG" id="abri:DFR85_00710"/>
<feature type="binding site" evidence="6 8">
    <location>
        <begin position="44"/>
        <end position="45"/>
    </location>
    <ligand>
        <name>3-methyl-2-oxobutanoate</name>
        <dbReference type="ChEBI" id="CHEBI:11851"/>
    </ligand>
</feature>
<evidence type="ECO:0000313" key="10">
    <source>
        <dbReference type="EMBL" id="AWR93344.1"/>
    </source>
</evidence>
<dbReference type="GO" id="GO:0003864">
    <property type="term" value="F:3-methyl-2-oxobutanoate hydroxymethyltransferase activity"/>
    <property type="evidence" value="ECO:0007669"/>
    <property type="project" value="UniProtKB-UniRule"/>
</dbReference>
<feature type="binding site" evidence="6 8">
    <location>
        <position position="112"/>
    </location>
    <ligand>
        <name>3-methyl-2-oxobutanoate</name>
        <dbReference type="ChEBI" id="CHEBI:11851"/>
    </ligand>
</feature>
<dbReference type="GO" id="GO:0000287">
    <property type="term" value="F:magnesium ion binding"/>
    <property type="evidence" value="ECO:0007669"/>
    <property type="project" value="TreeGrafter"/>
</dbReference>
<evidence type="ECO:0000256" key="3">
    <source>
        <dbReference type="ARBA" id="ARBA00022679"/>
    </source>
</evidence>
<dbReference type="EC" id="2.1.2.11" evidence="6"/>
<evidence type="ECO:0000313" key="11">
    <source>
        <dbReference type="Proteomes" id="UP000248044"/>
    </source>
</evidence>
<dbReference type="Proteomes" id="UP000248044">
    <property type="component" value="Chromosome"/>
</dbReference>
<evidence type="ECO:0000256" key="8">
    <source>
        <dbReference type="PIRSR" id="PIRSR000388-2"/>
    </source>
</evidence>
<keyword evidence="4 6" id="KW-0460">Magnesium</keyword>
<feature type="binding site" evidence="6 9">
    <location>
        <position position="83"/>
    </location>
    <ligand>
        <name>Mg(2+)</name>
        <dbReference type="ChEBI" id="CHEBI:18420"/>
    </ligand>
</feature>
<dbReference type="PANTHER" id="PTHR20881:SF0">
    <property type="entry name" value="3-METHYL-2-OXOBUTANOATE HYDROXYMETHYLTRANSFERASE"/>
    <property type="match status" value="1"/>
</dbReference>
<dbReference type="PIRSF" id="PIRSF000388">
    <property type="entry name" value="Pantoate_hydroxy_MeTrfase"/>
    <property type="match status" value="1"/>
</dbReference>
<dbReference type="RefSeq" id="WP_110269228.1">
    <property type="nucleotide sequence ID" value="NZ_CP029289.2"/>
</dbReference>
<dbReference type="NCBIfam" id="NF001452">
    <property type="entry name" value="PRK00311.1"/>
    <property type="match status" value="1"/>
</dbReference>
<organism evidence="10 11">
    <name type="scientific">Acidianus brierleyi</name>
    <dbReference type="NCBI Taxonomy" id="41673"/>
    <lineage>
        <taxon>Archaea</taxon>
        <taxon>Thermoproteota</taxon>
        <taxon>Thermoprotei</taxon>
        <taxon>Sulfolobales</taxon>
        <taxon>Sulfolobaceae</taxon>
        <taxon>Acidianus</taxon>
    </lineage>
</organism>
<comment type="catalytic activity">
    <reaction evidence="6">
        <text>(6R)-5,10-methylene-5,6,7,8-tetrahydrofolate + 3-methyl-2-oxobutanoate + H2O = 2-dehydropantoate + (6S)-5,6,7,8-tetrahydrofolate</text>
        <dbReference type="Rhea" id="RHEA:11824"/>
        <dbReference type="ChEBI" id="CHEBI:11561"/>
        <dbReference type="ChEBI" id="CHEBI:11851"/>
        <dbReference type="ChEBI" id="CHEBI:15377"/>
        <dbReference type="ChEBI" id="CHEBI:15636"/>
        <dbReference type="ChEBI" id="CHEBI:57453"/>
        <dbReference type="EC" id="2.1.2.11"/>
    </reaction>
</comment>
<keyword evidence="6 9" id="KW-0479">Metal-binding</keyword>
<dbReference type="OrthoDB" id="8414at2157"/>
<accession>A0A2U9IBG9</accession>
<reference evidence="10 11" key="1">
    <citation type="submission" date="2018-05" db="EMBL/GenBank/DDBJ databases">
        <title>Complete Genome Sequences of Extremely Thermoacidophilic, Metal-Mobilizing Type-Strain Members of the Archaeal Family Sulfolobaceae: Acidianus brierleyi DSM-1651T, Acidianus sulfidivorans DSM-18786T, Metallosphaera hakonensis DSM-7519T, and Metallosphaera prunae DSM-10039T.</title>
        <authorList>
            <person name="Counts J.A."/>
            <person name="Kelly R.M."/>
        </authorList>
    </citation>
    <scope>NUCLEOTIDE SEQUENCE [LARGE SCALE GENOMIC DNA]</scope>
    <source>
        <strain evidence="10 11">DSM 1651</strain>
    </source>
</reference>
<dbReference type="InterPro" id="IPR040442">
    <property type="entry name" value="Pyrv_kinase-like_dom_sf"/>
</dbReference>
<dbReference type="HAMAP" id="MF_00156">
    <property type="entry name" value="PanB"/>
    <property type="match status" value="1"/>
</dbReference>
<feature type="binding site" evidence="6 8">
    <location>
        <position position="83"/>
    </location>
    <ligand>
        <name>3-methyl-2-oxobutanoate</name>
        <dbReference type="ChEBI" id="CHEBI:11851"/>
    </ligand>
</feature>
<comment type="cofactor">
    <cofactor evidence="6 9">
        <name>Mg(2+)</name>
        <dbReference type="ChEBI" id="CHEBI:18420"/>
    </cofactor>
    <text evidence="6 9">Binds 1 Mg(2+) ion per subunit.</text>
</comment>
<comment type="function">
    <text evidence="6">Catalyzes the reversible reaction in which hydroxymethyl group from 5,10-methylenetetrahydrofolate is transferred onto alpha-ketoisovalerate to form ketopantoate.</text>
</comment>
<evidence type="ECO:0000256" key="6">
    <source>
        <dbReference type="HAMAP-Rule" id="MF_00156"/>
    </source>
</evidence>
<evidence type="ECO:0000256" key="5">
    <source>
        <dbReference type="ARBA" id="ARBA00022993"/>
    </source>
</evidence>
<comment type="pathway">
    <text evidence="6">Cofactor biosynthesis; coenzyme A biosynthesis.</text>
</comment>
<keyword evidence="11" id="KW-1185">Reference proteome</keyword>
<dbReference type="GeneID" id="36830632"/>
<comment type="subcellular location">
    <subcellularLocation>
        <location evidence="6">Cytoplasm</location>
    </subcellularLocation>
</comment>
<dbReference type="GO" id="GO:0015937">
    <property type="term" value="P:coenzyme A biosynthetic process"/>
    <property type="evidence" value="ECO:0007669"/>
    <property type="project" value="UniProtKB-UniRule"/>
</dbReference>
<proteinExistence type="inferred from homology"/>
<dbReference type="PANTHER" id="PTHR20881">
    <property type="entry name" value="3-METHYL-2-OXOBUTANOATE HYDROXYMETHYLTRANSFERASE"/>
    <property type="match status" value="1"/>
</dbReference>
<sequence>MEKVTIKNFLKKKGKDKIVMLTAYDYSITKILGRTQLDGILVGDSLGMAVLGYNSTLPVNMKDIIHHLKAVVNAKINQLIVADMPFLSYEYSSKAAIKNAGILVKHGADAIKLEGGKEISGKISKIVKAGIPVMGHIGLTPQRFLEIGGYKIVKDEAKLLEDAKALESAGVFSIVIENVYSEIAQKITREVNVPTICIGAGPFCDGQILVINDLLGLGEFTPYFAKKYLDLNNEILSAVNSFIDDVRNSKFPSKEYYRSLDN</sequence>
<dbReference type="Gene3D" id="3.20.20.60">
    <property type="entry name" value="Phosphoenolpyruvate-binding domains"/>
    <property type="match status" value="1"/>
</dbReference>
<feature type="binding site" evidence="6 9">
    <location>
        <position position="114"/>
    </location>
    <ligand>
        <name>Mg(2+)</name>
        <dbReference type="ChEBI" id="CHEBI:18420"/>
    </ligand>
</feature>
<feature type="active site" description="Proton acceptor" evidence="6 7">
    <location>
        <position position="177"/>
    </location>
</feature>
<dbReference type="GO" id="GO:0005737">
    <property type="term" value="C:cytoplasm"/>
    <property type="evidence" value="ECO:0007669"/>
    <property type="project" value="UniProtKB-SubCell"/>
</dbReference>
<dbReference type="NCBIfam" id="TIGR00222">
    <property type="entry name" value="panB"/>
    <property type="match status" value="1"/>
</dbReference>
<keyword evidence="5 6" id="KW-0173">Coenzyme A biosynthesis</keyword>
<dbReference type="GO" id="GO:0015940">
    <property type="term" value="P:pantothenate biosynthetic process"/>
    <property type="evidence" value="ECO:0007669"/>
    <property type="project" value="UniProtKB-UniRule"/>
</dbReference>
<dbReference type="InterPro" id="IPR003700">
    <property type="entry name" value="Pantoate_hydroxy_MeTrfase"/>
</dbReference>
<comment type="subunit">
    <text evidence="6">Homodecamer; pentamer of dimers.</text>
</comment>
<dbReference type="SUPFAM" id="SSF51621">
    <property type="entry name" value="Phosphoenolpyruvate/pyruvate domain"/>
    <property type="match status" value="1"/>
</dbReference>
<dbReference type="CDD" id="cd06557">
    <property type="entry name" value="KPHMT-like"/>
    <property type="match status" value="1"/>
</dbReference>
<comment type="pathway">
    <text evidence="1">Cofactor biosynthesis; (R)-pantothenate biosynthesis; (R)-pantoate from 3-methyl-2-oxobutanoate: step 1/2.</text>
</comment>
<dbReference type="GO" id="GO:0008168">
    <property type="term" value="F:methyltransferase activity"/>
    <property type="evidence" value="ECO:0007669"/>
    <property type="project" value="UniProtKB-KW"/>
</dbReference>
<dbReference type="AlphaFoldDB" id="A0A2U9IBG9"/>
<keyword evidence="3 6" id="KW-0808">Transferase</keyword>
<evidence type="ECO:0000256" key="4">
    <source>
        <dbReference type="ARBA" id="ARBA00022842"/>
    </source>
</evidence>
<keyword evidence="10" id="KW-0489">Methyltransferase</keyword>
<evidence type="ECO:0000256" key="7">
    <source>
        <dbReference type="PIRSR" id="PIRSR000388-1"/>
    </source>
</evidence>
<evidence type="ECO:0000256" key="1">
    <source>
        <dbReference type="ARBA" id="ARBA00005033"/>
    </source>
</evidence>
<keyword evidence="6" id="KW-0963">Cytoplasm</keyword>
<evidence type="ECO:0000256" key="2">
    <source>
        <dbReference type="ARBA" id="ARBA00008676"/>
    </source>
</evidence>
<comment type="similarity">
    <text evidence="2 6">Belongs to the PanB family.</text>
</comment>
<name>A0A2U9IBG9_9CREN</name>
<dbReference type="FunFam" id="3.20.20.60:FF:000003">
    <property type="entry name" value="3-methyl-2-oxobutanoate hydroxymethyltransferase"/>
    <property type="match status" value="1"/>
</dbReference>
<gene>
    <name evidence="6 10" type="primary">panB</name>
    <name evidence="10" type="ORF">DFR85_00710</name>
</gene>
<evidence type="ECO:0000256" key="9">
    <source>
        <dbReference type="PIRSR" id="PIRSR000388-3"/>
    </source>
</evidence>